<reference evidence="3 4" key="1">
    <citation type="submission" date="2020-06" db="EMBL/GenBank/DDBJ databases">
        <authorList>
            <person name="Li R."/>
            <person name="Bekaert M."/>
        </authorList>
    </citation>
    <scope>NUCLEOTIDE SEQUENCE [LARGE SCALE GENOMIC DNA]</scope>
    <source>
        <strain evidence="4">wild</strain>
    </source>
</reference>
<proteinExistence type="predicted"/>
<sequence length="301" mass="35354">MLELAFFKITICISILHIVNAIPYPGDHASVEEYVAYYFNSVYTTKEICGFLLLVHGILISASTIERIKRRLGLRRRHCRTDISRVLQKIRELHREGYIAKFYLDLIKKRRCLPRLIRSDAGTENVLVKNLQIALRYGQNDELSGSKSFLIGRSTGNQRIERLWRDLSESFIHFWRNKFLDFSSLGIFRTSNLLHIECVRFCFLPLIRRQLQTFMDTWKPEIYDTMDYSCPLQCTMENVDELAEEYAEDWPEGGCCEEFLELIRFLTNEEPQHALIPNNLDEAIILFCVLIDMCDELILHV</sequence>
<evidence type="ECO:0000256" key="1">
    <source>
        <dbReference type="SAM" id="SignalP"/>
    </source>
</evidence>
<dbReference type="Proteomes" id="UP000507470">
    <property type="component" value="Unassembled WGS sequence"/>
</dbReference>
<dbReference type="PANTHER" id="PTHR46791:SF5">
    <property type="entry name" value="CLR5 DOMAIN-CONTAINING PROTEIN-RELATED"/>
    <property type="match status" value="1"/>
</dbReference>
<organism evidence="3 4">
    <name type="scientific">Mytilus coruscus</name>
    <name type="common">Sea mussel</name>
    <dbReference type="NCBI Taxonomy" id="42192"/>
    <lineage>
        <taxon>Eukaryota</taxon>
        <taxon>Metazoa</taxon>
        <taxon>Spiralia</taxon>
        <taxon>Lophotrochozoa</taxon>
        <taxon>Mollusca</taxon>
        <taxon>Bivalvia</taxon>
        <taxon>Autobranchia</taxon>
        <taxon>Pteriomorphia</taxon>
        <taxon>Mytilida</taxon>
        <taxon>Mytiloidea</taxon>
        <taxon>Mytilidae</taxon>
        <taxon>Mytilinae</taxon>
        <taxon>Mytilus</taxon>
    </lineage>
</organism>
<keyword evidence="4" id="KW-1185">Reference proteome</keyword>
<gene>
    <name evidence="3" type="ORF">MCOR_36094</name>
</gene>
<name>A0A6J8D2H9_MYTCO</name>
<dbReference type="EMBL" id="CACVKT020006488">
    <property type="protein sequence ID" value="CAC5402099.1"/>
    <property type="molecule type" value="Genomic_DNA"/>
</dbReference>
<accession>A0A6J8D2H9</accession>
<dbReference type="PANTHER" id="PTHR46791">
    <property type="entry name" value="EXPRESSED PROTEIN"/>
    <property type="match status" value="1"/>
</dbReference>
<dbReference type="OrthoDB" id="6119988at2759"/>
<evidence type="ECO:0000313" key="4">
    <source>
        <dbReference type="Proteomes" id="UP000507470"/>
    </source>
</evidence>
<dbReference type="AlphaFoldDB" id="A0A6J8D2H9"/>
<dbReference type="Pfam" id="PF24764">
    <property type="entry name" value="rva_4"/>
    <property type="match status" value="1"/>
</dbReference>
<evidence type="ECO:0000313" key="3">
    <source>
        <dbReference type="EMBL" id="CAC5402099.1"/>
    </source>
</evidence>
<feature type="chain" id="PRO_5026928108" description="Integrase core domain-containing protein" evidence="1">
    <location>
        <begin position="22"/>
        <end position="301"/>
    </location>
</feature>
<feature type="signal peptide" evidence="1">
    <location>
        <begin position="1"/>
        <end position="21"/>
    </location>
</feature>
<protein>
    <recommendedName>
        <fullName evidence="2">Integrase core domain-containing protein</fullName>
    </recommendedName>
</protein>
<feature type="domain" description="Integrase core" evidence="2">
    <location>
        <begin position="109"/>
        <end position="237"/>
    </location>
</feature>
<dbReference type="InterPro" id="IPR058913">
    <property type="entry name" value="Integrase_dom_put"/>
</dbReference>
<keyword evidence="1" id="KW-0732">Signal</keyword>
<evidence type="ECO:0000259" key="2">
    <source>
        <dbReference type="Pfam" id="PF24764"/>
    </source>
</evidence>